<protein>
    <recommendedName>
        <fullName evidence="3">Lipoprotein</fullName>
    </recommendedName>
</protein>
<gene>
    <name evidence="1" type="ordered locus">CCNA_00842</name>
</gene>
<dbReference type="HOGENOM" id="CLU_474657_0_0_5"/>
<dbReference type="OrthoDB" id="7185422at2"/>
<dbReference type="GeneID" id="7329879"/>
<dbReference type="EMBL" id="CP001340">
    <property type="protein sequence ID" value="ACL94307.1"/>
    <property type="molecule type" value="Genomic_DNA"/>
</dbReference>
<dbReference type="PATRIC" id="fig|565050.3.peg.829"/>
<organism evidence="1 2">
    <name type="scientific">Caulobacter vibrioides (strain NA1000 / CB15N)</name>
    <name type="common">Caulobacter crescentus</name>
    <dbReference type="NCBI Taxonomy" id="565050"/>
    <lineage>
        <taxon>Bacteria</taxon>
        <taxon>Pseudomonadati</taxon>
        <taxon>Pseudomonadota</taxon>
        <taxon>Alphaproteobacteria</taxon>
        <taxon>Caulobacterales</taxon>
        <taxon>Caulobacteraceae</taxon>
        <taxon>Caulobacter</taxon>
    </lineage>
</organism>
<sequence length="574" mass="63014">MAWRPWIQATWMAATLALGVPVAALGCSPVQGYVRPSNFELVQIADAIVVAEAIGVRNASDEDFFKRKVVFRVAQPLKGEAGNEIEVSSLSVGKTQPSDPDEILEPHPEAYRGACNRITVAKGGTYVLFLRKVEDSYASLGYPFSRINEDYAGEASPWMLTIRTYLRLQNSEQPMAQLATLERMQAELLAKTTPTRGEQAQAMDIAMHLGAPSPWKPTAYLLAAYDDVKAGRPPRYKPRPSTYDAERSEAAAFTDLIMENAGLDSGKPPPPPRRDPRLDALLEMMIDGEHPGAMPLFDALAASDAPGGDLAMAIRFYAKNGRYRDAYGLIETRAAPLIATLPEGEAWTLLDAIREAQQDGEYDGRPRRWRSQPDLAARWPRLAVALSRTTQDRFGRDADFYDSLMSLLGSDYRSNPELTLMLSGRSNDIIAWAERELVAPANLTASSVGPDDPLRLPMRVILRWMGLGDGDKDVAVLTPMFCRGSAQRQMMFQDIGTLGSTDGAHALLRFAASSVMTDSDRQALAPAISAWDKRYANESNESWMQTDPAMRKAANGQPITAKDIMPLKPVSCAS</sequence>
<dbReference type="Proteomes" id="UP000001364">
    <property type="component" value="Chromosome"/>
</dbReference>
<accession>A0A0H3C6F7</accession>
<reference evidence="1 2" key="1">
    <citation type="journal article" date="2010" name="J. Bacteriol.">
        <title>The genetic basis of laboratory adaptation in Caulobacter crescentus.</title>
        <authorList>
            <person name="Marks M.E."/>
            <person name="Castro-Rojas C.M."/>
            <person name="Teiling C."/>
            <person name="Du L."/>
            <person name="Kapatral V."/>
            <person name="Walunas T.L."/>
            <person name="Crosson S."/>
        </authorList>
    </citation>
    <scope>NUCLEOTIDE SEQUENCE [LARGE SCALE GENOMIC DNA]</scope>
    <source>
        <strain evidence="2">NA1000 / CB15N</strain>
    </source>
</reference>
<evidence type="ECO:0008006" key="3">
    <source>
        <dbReference type="Google" id="ProtNLM"/>
    </source>
</evidence>
<dbReference type="SMR" id="A0A0H3C6F7"/>
<keyword evidence="2" id="KW-1185">Reference proteome</keyword>
<evidence type="ECO:0000313" key="1">
    <source>
        <dbReference type="EMBL" id="ACL94307.1"/>
    </source>
</evidence>
<dbReference type="RefSeq" id="YP_002516215.1">
    <property type="nucleotide sequence ID" value="NC_011916.1"/>
</dbReference>
<name>A0A0H3C6F7_CAUVN</name>
<dbReference type="KEGG" id="ccs:CCNA_00842"/>
<dbReference type="RefSeq" id="WP_010918685.1">
    <property type="nucleotide sequence ID" value="NC_011916.1"/>
</dbReference>
<evidence type="ECO:0000313" key="2">
    <source>
        <dbReference type="Proteomes" id="UP000001364"/>
    </source>
</evidence>
<dbReference type="AlphaFoldDB" id="A0A0H3C6F7"/>
<dbReference type="PROSITE" id="PS51257">
    <property type="entry name" value="PROKAR_LIPOPROTEIN"/>
    <property type="match status" value="1"/>
</dbReference>
<proteinExistence type="predicted"/>